<dbReference type="Pfam" id="PF00569">
    <property type="entry name" value="ZZ"/>
    <property type="match status" value="1"/>
</dbReference>
<dbReference type="PANTHER" id="PTHR22705:SF0">
    <property type="entry name" value="ZZ-TYPE ZINC FINGER-CONTAINING PROTEIN 3"/>
    <property type="match status" value="1"/>
</dbReference>
<dbReference type="InterPro" id="IPR037830">
    <property type="entry name" value="ZZZ3"/>
</dbReference>
<evidence type="ECO:0000256" key="4">
    <source>
        <dbReference type="PROSITE-ProRule" id="PRU00228"/>
    </source>
</evidence>
<dbReference type="Gene3D" id="1.10.10.60">
    <property type="entry name" value="Homeodomain-like"/>
    <property type="match status" value="1"/>
</dbReference>
<evidence type="ECO:0000256" key="5">
    <source>
        <dbReference type="SAM" id="MobiDB-lite"/>
    </source>
</evidence>
<dbReference type="SUPFAM" id="SSF57850">
    <property type="entry name" value="RING/U-box"/>
    <property type="match status" value="1"/>
</dbReference>
<dbReference type="InterPro" id="IPR017930">
    <property type="entry name" value="Myb_dom"/>
</dbReference>
<dbReference type="InterPro" id="IPR043145">
    <property type="entry name" value="Znf_ZZ_sf"/>
</dbReference>
<dbReference type="InterPro" id="IPR000433">
    <property type="entry name" value="Znf_ZZ"/>
</dbReference>
<evidence type="ECO:0000259" key="8">
    <source>
        <dbReference type="PROSITE" id="PS51294"/>
    </source>
</evidence>
<feature type="compositionally biased region" description="Low complexity" evidence="5">
    <location>
        <begin position="254"/>
        <end position="265"/>
    </location>
</feature>
<dbReference type="PROSITE" id="PS51294">
    <property type="entry name" value="HTH_MYB"/>
    <property type="match status" value="1"/>
</dbReference>
<feature type="region of interest" description="Disordered" evidence="5">
    <location>
        <begin position="89"/>
        <end position="127"/>
    </location>
</feature>
<feature type="domain" description="HTH myb-type" evidence="8">
    <location>
        <begin position="514"/>
        <end position="567"/>
    </location>
</feature>
<feature type="region of interest" description="Disordered" evidence="5">
    <location>
        <begin position="304"/>
        <end position="361"/>
    </location>
</feature>
<feature type="compositionally biased region" description="Polar residues" evidence="5">
    <location>
        <begin position="266"/>
        <end position="278"/>
    </location>
</feature>
<feature type="compositionally biased region" description="Low complexity" evidence="5">
    <location>
        <begin position="651"/>
        <end position="663"/>
    </location>
</feature>
<keyword evidence="3" id="KW-0862">Zinc</keyword>
<dbReference type="CDD" id="cd00167">
    <property type="entry name" value="SANT"/>
    <property type="match status" value="1"/>
</dbReference>
<sequence length="792" mass="84176">MSSTKAEGEAAPDTVGEPVPIITTVSSDTSAIITTTPVQVPVQEVASAITDISNTSTLERTITFTLSTSQQASITPLQPPPLPAVVIGAPPPFSTTIPETSSQPDTPTQSKPNAGMNGTGPTAASTSIVHSPATLNGLERGPLGLTPDEEEWVRDKMEYALHDFQVLSLAIKRYRWQLSQVPKDISRLQSLKEKHMDDPFEFLRQVKSKEFRYPEGQKTLPAPSIEWTKFQFPPANPVIPTKPQTTTFLNAMSISSSNDRSNGSNIVSLARSNRSRAGSPSYERLRTVKDTARSLGIHVNHHSHYQHHVSQQHRHDSAMGTGANGIDEFASGGLGSTDLEAFSRQPSQEATQSGFGGQYQSPNVVPKSQDMEGVTFTGQDQPVSGFRARSATVSESISTPTGASSSYYPTPVAAAAASSSSSSSTHQTLSYIAPNNFTNFEPTPGGPANITISHAPGFTTAHHTSFNNSGNNNITYNHMSGSVDIQPGTTKGKGYSREGSGARDEPKPPLYNIPWSDEEQRLLEKLLDEYPDEPVAAQRFQKISAAMGTRTPKQVASRVQKYFIKLVKAGLEAPGRMNYSLETSKAKTKGTPPTAKGKKRKDGPGGEAAPKGKAGRPRKKDAGETGASGSGGSATGGGGAGGSTKKQKPKSLLGSGSGRTSGTQYLHYSSVPTVYMSEEDDEDSVQDMLAASHTVASSVHDGGIASHIGFSCDSCGVDPILGIRYSCIDCEELGGTDLCGPCYNSGVYHNELHLLSHRFHSIESSEVPSYNHSQSYRPASVGPSGTSGIYQS</sequence>
<dbReference type="PANTHER" id="PTHR22705">
    <property type="entry name" value="ZINC FINGER, ZZ DOMAIN CONTAINING 3"/>
    <property type="match status" value="1"/>
</dbReference>
<feature type="region of interest" description="Disordered" evidence="5">
    <location>
        <begin position="770"/>
        <end position="792"/>
    </location>
</feature>
<evidence type="ECO:0000259" key="6">
    <source>
        <dbReference type="PROSITE" id="PS50090"/>
    </source>
</evidence>
<comment type="caution">
    <text evidence="9">The sequence shown here is derived from an EMBL/GenBank/DDBJ whole genome shotgun (WGS) entry which is preliminary data.</text>
</comment>
<dbReference type="PROSITE" id="PS50090">
    <property type="entry name" value="MYB_LIKE"/>
    <property type="match status" value="1"/>
</dbReference>
<feature type="region of interest" description="Disordered" evidence="5">
    <location>
        <begin position="483"/>
        <end position="513"/>
    </location>
</feature>
<dbReference type="Pfam" id="PF00249">
    <property type="entry name" value="Myb_DNA-binding"/>
    <property type="match status" value="1"/>
</dbReference>
<evidence type="ECO:0000259" key="7">
    <source>
        <dbReference type="PROSITE" id="PS50135"/>
    </source>
</evidence>
<feature type="compositionally biased region" description="Polar residues" evidence="5">
    <location>
        <begin position="94"/>
        <end position="112"/>
    </location>
</feature>
<reference evidence="9 10" key="1">
    <citation type="journal article" date="2020" name="Fungal Divers.">
        <title>Resolving the Mortierellaceae phylogeny through synthesis of multi-gene phylogenetics and phylogenomics.</title>
        <authorList>
            <person name="Vandepol N."/>
            <person name="Liber J."/>
            <person name="Desiro A."/>
            <person name="Na H."/>
            <person name="Kennedy M."/>
            <person name="Barry K."/>
            <person name="Grigoriev I.V."/>
            <person name="Miller A.N."/>
            <person name="O'Donnell K."/>
            <person name="Stajich J.E."/>
            <person name="Bonito G."/>
        </authorList>
    </citation>
    <scope>NUCLEOTIDE SEQUENCE [LARGE SCALE GENOMIC DNA]</scope>
    <source>
        <strain evidence="9 10">AD045</strain>
    </source>
</reference>
<dbReference type="SMART" id="SM00291">
    <property type="entry name" value="ZnF_ZZ"/>
    <property type="match status" value="1"/>
</dbReference>
<dbReference type="SUPFAM" id="SSF46689">
    <property type="entry name" value="Homeodomain-like"/>
    <property type="match status" value="1"/>
</dbReference>
<feature type="domain" description="Myb-like" evidence="6">
    <location>
        <begin position="507"/>
        <end position="563"/>
    </location>
</feature>
<evidence type="ECO:0000256" key="1">
    <source>
        <dbReference type="ARBA" id="ARBA00022723"/>
    </source>
</evidence>
<protein>
    <submittedName>
        <fullName evidence="9">ZZ-type zinc finger-containing protein 3</fullName>
    </submittedName>
</protein>
<proteinExistence type="predicted"/>
<feature type="region of interest" description="Disordered" evidence="5">
    <location>
        <begin position="580"/>
        <end position="664"/>
    </location>
</feature>
<keyword evidence="10" id="KW-1185">Reference proteome</keyword>
<feature type="region of interest" description="Disordered" evidence="5">
    <location>
        <begin position="254"/>
        <end position="284"/>
    </location>
</feature>
<evidence type="ECO:0000256" key="2">
    <source>
        <dbReference type="ARBA" id="ARBA00022771"/>
    </source>
</evidence>
<organism evidence="9 10">
    <name type="scientific">Linnemannia gamsii</name>
    <dbReference type="NCBI Taxonomy" id="64522"/>
    <lineage>
        <taxon>Eukaryota</taxon>
        <taxon>Fungi</taxon>
        <taxon>Fungi incertae sedis</taxon>
        <taxon>Mucoromycota</taxon>
        <taxon>Mortierellomycotina</taxon>
        <taxon>Mortierellomycetes</taxon>
        <taxon>Mortierellales</taxon>
        <taxon>Mortierellaceae</taxon>
        <taxon>Linnemannia</taxon>
    </lineage>
</organism>
<feature type="domain" description="ZZ-type" evidence="7">
    <location>
        <begin position="707"/>
        <end position="767"/>
    </location>
</feature>
<evidence type="ECO:0000256" key="3">
    <source>
        <dbReference type="ARBA" id="ARBA00022833"/>
    </source>
</evidence>
<dbReference type="InterPro" id="IPR009057">
    <property type="entry name" value="Homeodomain-like_sf"/>
</dbReference>
<dbReference type="EMBL" id="JAAAIM010000937">
    <property type="protein sequence ID" value="KAG0283214.1"/>
    <property type="molecule type" value="Genomic_DNA"/>
</dbReference>
<feature type="compositionally biased region" description="Polar residues" evidence="5">
    <location>
        <begin position="344"/>
        <end position="361"/>
    </location>
</feature>
<name>A0ABQ7JQX9_9FUNG</name>
<gene>
    <name evidence="9" type="primary">ZZZ3</name>
    <name evidence="9" type="ORF">BGZ96_012408</name>
</gene>
<evidence type="ECO:0000313" key="9">
    <source>
        <dbReference type="EMBL" id="KAG0283214.1"/>
    </source>
</evidence>
<dbReference type="SMART" id="SM00717">
    <property type="entry name" value="SANT"/>
    <property type="match status" value="1"/>
</dbReference>
<evidence type="ECO:0000313" key="10">
    <source>
        <dbReference type="Proteomes" id="UP001194696"/>
    </source>
</evidence>
<dbReference type="Proteomes" id="UP001194696">
    <property type="component" value="Unassembled WGS sequence"/>
</dbReference>
<dbReference type="Gene3D" id="3.30.60.90">
    <property type="match status" value="1"/>
</dbReference>
<keyword evidence="2 4" id="KW-0863">Zinc-finger</keyword>
<keyword evidence="1" id="KW-0479">Metal-binding</keyword>
<dbReference type="PROSITE" id="PS50135">
    <property type="entry name" value="ZF_ZZ_2"/>
    <property type="match status" value="1"/>
</dbReference>
<accession>A0ABQ7JQX9</accession>
<dbReference type="InterPro" id="IPR001005">
    <property type="entry name" value="SANT/Myb"/>
</dbReference>
<feature type="compositionally biased region" description="Gly residues" evidence="5">
    <location>
        <begin position="626"/>
        <end position="642"/>
    </location>
</feature>